<accession>A0A4P9WKN0</accession>
<dbReference type="CDD" id="cd01275">
    <property type="entry name" value="FHIT"/>
    <property type="match status" value="1"/>
</dbReference>
<dbReference type="PANTHER" id="PTHR46243:SF1">
    <property type="entry name" value="BIS(5'-ADENOSYL)-TRIPHOSPHATASE"/>
    <property type="match status" value="1"/>
</dbReference>
<evidence type="ECO:0000256" key="1">
    <source>
        <dbReference type="ARBA" id="ARBA00022741"/>
    </source>
</evidence>
<dbReference type="PANTHER" id="PTHR46243">
    <property type="entry name" value="BIS(5'-ADENOSYL)-TRIPHOSPHATASE"/>
    <property type="match status" value="1"/>
</dbReference>
<feature type="short sequence motif" description="Histidine triad motif" evidence="5">
    <location>
        <begin position="80"/>
        <end position="84"/>
    </location>
</feature>
<dbReference type="InterPro" id="IPR011146">
    <property type="entry name" value="HIT-like"/>
</dbReference>
<comment type="cofactor">
    <cofactor evidence="6">
        <name>Mn(2+)</name>
        <dbReference type="ChEBI" id="CHEBI:29035"/>
    </cofactor>
</comment>
<dbReference type="GO" id="GO:0000166">
    <property type="term" value="F:nucleotide binding"/>
    <property type="evidence" value="ECO:0007669"/>
    <property type="project" value="UniProtKB-KW"/>
</dbReference>
<comment type="catalytic activity">
    <reaction evidence="6">
        <text>P(1),P(3)-bis(5'-adenosyl) triphosphate + H2O = AMP + ADP + 2 H(+)</text>
        <dbReference type="Rhea" id="RHEA:13893"/>
        <dbReference type="ChEBI" id="CHEBI:15377"/>
        <dbReference type="ChEBI" id="CHEBI:15378"/>
        <dbReference type="ChEBI" id="CHEBI:58529"/>
        <dbReference type="ChEBI" id="CHEBI:456215"/>
        <dbReference type="ChEBI" id="CHEBI:456216"/>
        <dbReference type="EC" id="3.6.1.29"/>
    </reaction>
</comment>
<feature type="active site" description="Tele-AMP-histidine intermediate" evidence="3">
    <location>
        <position position="82"/>
    </location>
</feature>
<dbReference type="SUPFAM" id="SSF54197">
    <property type="entry name" value="HIT-like"/>
    <property type="match status" value="1"/>
</dbReference>
<keyword evidence="9" id="KW-1185">Reference proteome</keyword>
<dbReference type="EMBL" id="KZ994193">
    <property type="protein sequence ID" value="RKO93551.1"/>
    <property type="molecule type" value="Genomic_DNA"/>
</dbReference>
<sequence length="106" mass="11714">IFFNSRLSLGVVNLKPLFPGHVLILSRRKVPRFCDLTPEEAQDLWLSAHTVSKVIEREYKGESLTLVIQDGPAAGQTVPHVHIHILPRKKVCSPSLCGAFTPLSSC</sequence>
<dbReference type="InterPro" id="IPR039383">
    <property type="entry name" value="FHIT"/>
</dbReference>
<name>A0A4P9WKN0_9FUNG</name>
<evidence type="ECO:0000256" key="2">
    <source>
        <dbReference type="ARBA" id="ARBA00022801"/>
    </source>
</evidence>
<evidence type="ECO:0000256" key="4">
    <source>
        <dbReference type="PIRSR" id="PIRSR639383-2"/>
    </source>
</evidence>
<dbReference type="AlphaFoldDB" id="A0A4P9WKN0"/>
<dbReference type="InterPro" id="IPR036265">
    <property type="entry name" value="HIT-like_sf"/>
</dbReference>
<keyword evidence="1 6" id="KW-0547">Nucleotide-binding</keyword>
<protein>
    <recommendedName>
        <fullName evidence="6">Bis(5'-adenosyl)-triphosphatase</fullName>
        <ecNumber evidence="6">3.6.1.29</ecNumber>
    </recommendedName>
</protein>
<dbReference type="Pfam" id="PF01230">
    <property type="entry name" value="HIT"/>
    <property type="match status" value="1"/>
</dbReference>
<dbReference type="GO" id="GO:0047710">
    <property type="term" value="F:bis(5'-adenosyl)-triphosphatase activity"/>
    <property type="evidence" value="ECO:0007669"/>
    <property type="project" value="UniProtKB-UniRule"/>
</dbReference>
<feature type="binding site" evidence="4">
    <location>
        <position position="13"/>
    </location>
    <ligand>
        <name>substrate</name>
    </ligand>
</feature>
<dbReference type="PROSITE" id="PS51084">
    <property type="entry name" value="HIT_2"/>
    <property type="match status" value="1"/>
</dbReference>
<evidence type="ECO:0000256" key="6">
    <source>
        <dbReference type="RuleBase" id="RU366076"/>
    </source>
</evidence>
<dbReference type="Proteomes" id="UP000269721">
    <property type="component" value="Unassembled WGS sequence"/>
</dbReference>
<reference evidence="9" key="1">
    <citation type="journal article" date="2018" name="Nat. Microbiol.">
        <title>Leveraging single-cell genomics to expand the fungal tree of life.</title>
        <authorList>
            <person name="Ahrendt S.R."/>
            <person name="Quandt C.A."/>
            <person name="Ciobanu D."/>
            <person name="Clum A."/>
            <person name="Salamov A."/>
            <person name="Andreopoulos B."/>
            <person name="Cheng J.F."/>
            <person name="Woyke T."/>
            <person name="Pelin A."/>
            <person name="Henrissat B."/>
            <person name="Reynolds N.K."/>
            <person name="Benny G.L."/>
            <person name="Smith M.E."/>
            <person name="James T.Y."/>
            <person name="Grigoriev I.V."/>
        </authorList>
    </citation>
    <scope>NUCLEOTIDE SEQUENCE [LARGE SCALE GENOMIC DNA]</scope>
</reference>
<evidence type="ECO:0000256" key="5">
    <source>
        <dbReference type="PROSITE-ProRule" id="PRU00464"/>
    </source>
</evidence>
<feature type="domain" description="HIT" evidence="7">
    <location>
        <begin position="1"/>
        <end position="96"/>
    </location>
</feature>
<dbReference type="PROSITE" id="PS00892">
    <property type="entry name" value="HIT_1"/>
    <property type="match status" value="1"/>
</dbReference>
<dbReference type="InterPro" id="IPR019808">
    <property type="entry name" value="Histidine_triad_CS"/>
</dbReference>
<dbReference type="FunFam" id="3.30.428.10:FF:000011">
    <property type="entry name" value="Fragile histidine triad"/>
    <property type="match status" value="1"/>
</dbReference>
<dbReference type="InterPro" id="IPR051884">
    <property type="entry name" value="Bis(5'-adenosyl)-TPase_reg"/>
</dbReference>
<organism evidence="8 9">
    <name type="scientific">Blyttiomyces helicus</name>
    <dbReference type="NCBI Taxonomy" id="388810"/>
    <lineage>
        <taxon>Eukaryota</taxon>
        <taxon>Fungi</taxon>
        <taxon>Fungi incertae sedis</taxon>
        <taxon>Chytridiomycota</taxon>
        <taxon>Chytridiomycota incertae sedis</taxon>
        <taxon>Chytridiomycetes</taxon>
        <taxon>Chytridiomycetes incertae sedis</taxon>
        <taxon>Blyttiomyces</taxon>
    </lineage>
</organism>
<feature type="binding site" evidence="4">
    <location>
        <position position="69"/>
    </location>
    <ligand>
        <name>substrate</name>
    </ligand>
</feature>
<evidence type="ECO:0000313" key="9">
    <source>
        <dbReference type="Proteomes" id="UP000269721"/>
    </source>
</evidence>
<keyword evidence="2 6" id="KW-0378">Hydrolase</keyword>
<dbReference type="EC" id="3.6.1.29" evidence="6"/>
<dbReference type="Gene3D" id="3.30.428.10">
    <property type="entry name" value="HIT-like"/>
    <property type="match status" value="1"/>
</dbReference>
<evidence type="ECO:0000313" key="8">
    <source>
        <dbReference type="EMBL" id="RKO93551.1"/>
    </source>
</evidence>
<evidence type="ECO:0000259" key="7">
    <source>
        <dbReference type="PROSITE" id="PS51084"/>
    </source>
</evidence>
<dbReference type="OrthoDB" id="680339at2759"/>
<proteinExistence type="predicted"/>
<feature type="non-terminal residue" evidence="8">
    <location>
        <position position="1"/>
    </location>
</feature>
<feature type="binding site" evidence="4">
    <location>
        <begin position="75"/>
        <end position="78"/>
    </location>
    <ligand>
        <name>substrate</name>
    </ligand>
</feature>
<gene>
    <name evidence="8" type="ORF">BDK51DRAFT_21879</name>
</gene>
<evidence type="ECO:0000256" key="3">
    <source>
        <dbReference type="PIRSR" id="PIRSR639383-1"/>
    </source>
</evidence>
<feature type="binding site" evidence="4">
    <location>
        <position position="84"/>
    </location>
    <ligand>
        <name>substrate</name>
    </ligand>
</feature>